<feature type="signal peptide" evidence="2">
    <location>
        <begin position="1"/>
        <end position="20"/>
    </location>
</feature>
<protein>
    <recommendedName>
        <fullName evidence="5">Fibrinogen C-terminal domain-containing protein</fullName>
    </recommendedName>
</protein>
<evidence type="ECO:0000256" key="2">
    <source>
        <dbReference type="SAM" id="SignalP"/>
    </source>
</evidence>
<proteinExistence type="predicted"/>
<organism evidence="3 4">
    <name type="scientific">Cloeon dipterum</name>
    <dbReference type="NCBI Taxonomy" id="197152"/>
    <lineage>
        <taxon>Eukaryota</taxon>
        <taxon>Metazoa</taxon>
        <taxon>Ecdysozoa</taxon>
        <taxon>Arthropoda</taxon>
        <taxon>Hexapoda</taxon>
        <taxon>Insecta</taxon>
        <taxon>Pterygota</taxon>
        <taxon>Palaeoptera</taxon>
        <taxon>Ephemeroptera</taxon>
        <taxon>Pisciforma</taxon>
        <taxon>Baetidae</taxon>
        <taxon>Cloeon</taxon>
    </lineage>
</organism>
<feature type="chain" id="PRO_5035779097" description="Fibrinogen C-terminal domain-containing protein" evidence="2">
    <location>
        <begin position="21"/>
        <end position="343"/>
    </location>
</feature>
<gene>
    <name evidence="3" type="ORF">CLODIP_2_CD02762</name>
</gene>
<reference evidence="3 4" key="1">
    <citation type="submission" date="2020-04" db="EMBL/GenBank/DDBJ databases">
        <authorList>
            <person name="Alioto T."/>
            <person name="Alioto T."/>
            <person name="Gomez Garrido J."/>
        </authorList>
    </citation>
    <scope>NUCLEOTIDE SEQUENCE [LARGE SCALE GENOMIC DNA]</scope>
</reference>
<sequence>MVGYCACFVLLCLLARRTYAFPPENDLDDMCQLDVEKLKKLVSRISDARSFGCGQWTSNSKGIMEEFLQKDLGKCNANEIENLAELVTGLKSELQQDIQSAKSSLITSHTQELGDLKSELKSELQTLSGFYAKEVNTLSSDMRWLTSEQSKSAQEMNEKSNITTKEVQDLASLVKNLETEIKKVASPNSDISRDLLVETRHLGTQLNEAITKLNKFSRDINAKLADAMTLLEAHKTDFDEWKKIEAKRVTQEPTCPSHSDSLTTLPNEKKYLFSNATIVSFPSFPPLPISISLAAQLESSRGILRNGKNAFGFTQDAAGTHFFAPKSQGNRQRKNSLVAGFCH</sequence>
<feature type="region of interest" description="Disordered" evidence="1">
    <location>
        <begin position="323"/>
        <end position="343"/>
    </location>
</feature>
<dbReference type="OrthoDB" id="8244691at2759"/>
<keyword evidence="2" id="KW-0732">Signal</keyword>
<evidence type="ECO:0008006" key="5">
    <source>
        <dbReference type="Google" id="ProtNLM"/>
    </source>
</evidence>
<name>A0A8S1DTA0_9INSE</name>
<keyword evidence="4" id="KW-1185">Reference proteome</keyword>
<dbReference type="AlphaFoldDB" id="A0A8S1DTA0"/>
<evidence type="ECO:0000313" key="3">
    <source>
        <dbReference type="EMBL" id="CAB3383742.1"/>
    </source>
</evidence>
<evidence type="ECO:0000256" key="1">
    <source>
        <dbReference type="SAM" id="MobiDB-lite"/>
    </source>
</evidence>
<accession>A0A8S1DTA0</accession>
<comment type="caution">
    <text evidence="3">The sequence shown here is derived from an EMBL/GenBank/DDBJ whole genome shotgun (WGS) entry which is preliminary data.</text>
</comment>
<dbReference type="Proteomes" id="UP000494165">
    <property type="component" value="Unassembled WGS sequence"/>
</dbReference>
<evidence type="ECO:0000313" key="4">
    <source>
        <dbReference type="Proteomes" id="UP000494165"/>
    </source>
</evidence>
<dbReference type="EMBL" id="CADEPI010000322">
    <property type="protein sequence ID" value="CAB3383742.1"/>
    <property type="molecule type" value="Genomic_DNA"/>
</dbReference>